<evidence type="ECO:0000313" key="3">
    <source>
        <dbReference type="EMBL" id="KAG9237042.1"/>
    </source>
</evidence>
<dbReference type="InterPro" id="IPR036291">
    <property type="entry name" value="NAD(P)-bd_dom_sf"/>
</dbReference>
<proteinExistence type="predicted"/>
<comment type="caution">
    <text evidence="3">The sequence shown here is derived from an EMBL/GenBank/DDBJ whole genome shotgun (WGS) entry which is preliminary data.</text>
</comment>
<dbReference type="Pfam" id="PF00107">
    <property type="entry name" value="ADH_zinc_N"/>
    <property type="match status" value="1"/>
</dbReference>
<dbReference type="Gene3D" id="3.40.50.720">
    <property type="entry name" value="NAD(P)-binding Rossmann-like Domain"/>
    <property type="match status" value="1"/>
</dbReference>
<dbReference type="PANTHER" id="PTHR43205">
    <property type="entry name" value="PROSTAGLANDIN REDUCTASE"/>
    <property type="match status" value="1"/>
</dbReference>
<evidence type="ECO:0000256" key="1">
    <source>
        <dbReference type="ARBA" id="ARBA00023002"/>
    </source>
</evidence>
<dbReference type="FunFam" id="3.40.50.720:FF:000121">
    <property type="entry name" value="Prostaglandin reductase 2"/>
    <property type="match status" value="1"/>
</dbReference>
<dbReference type="Proteomes" id="UP000824998">
    <property type="component" value="Unassembled WGS sequence"/>
</dbReference>
<dbReference type="AlphaFoldDB" id="A0A9P8C874"/>
<dbReference type="Pfam" id="PF16884">
    <property type="entry name" value="ADH_N_2"/>
    <property type="match status" value="1"/>
</dbReference>
<dbReference type="Gene3D" id="3.90.180.10">
    <property type="entry name" value="Medium-chain alcohol dehydrogenases, catalytic domain"/>
    <property type="match status" value="1"/>
</dbReference>
<evidence type="ECO:0000259" key="2">
    <source>
        <dbReference type="SMART" id="SM00829"/>
    </source>
</evidence>
<keyword evidence="4" id="KW-1185">Reference proteome</keyword>
<gene>
    <name evidence="3" type="ORF">BJ875DRAFT_184404</name>
</gene>
<feature type="domain" description="Enoyl reductase (ER)" evidence="2">
    <location>
        <begin position="20"/>
        <end position="354"/>
    </location>
</feature>
<dbReference type="InterPro" id="IPR045010">
    <property type="entry name" value="MDR_fam"/>
</dbReference>
<dbReference type="SUPFAM" id="SSF51735">
    <property type="entry name" value="NAD(P)-binding Rossmann-fold domains"/>
    <property type="match status" value="1"/>
</dbReference>
<organism evidence="3 4">
    <name type="scientific">Amylocarpus encephaloides</name>
    <dbReference type="NCBI Taxonomy" id="45428"/>
    <lineage>
        <taxon>Eukaryota</taxon>
        <taxon>Fungi</taxon>
        <taxon>Dikarya</taxon>
        <taxon>Ascomycota</taxon>
        <taxon>Pezizomycotina</taxon>
        <taxon>Leotiomycetes</taxon>
        <taxon>Helotiales</taxon>
        <taxon>Helotiales incertae sedis</taxon>
        <taxon>Amylocarpus</taxon>
    </lineage>
</organism>
<dbReference type="EMBL" id="MU251394">
    <property type="protein sequence ID" value="KAG9237042.1"/>
    <property type="molecule type" value="Genomic_DNA"/>
</dbReference>
<dbReference type="InterPro" id="IPR041694">
    <property type="entry name" value="ADH_N_2"/>
</dbReference>
<dbReference type="GO" id="GO:0016628">
    <property type="term" value="F:oxidoreductase activity, acting on the CH-CH group of donors, NAD or NADP as acceptor"/>
    <property type="evidence" value="ECO:0007669"/>
    <property type="project" value="InterPro"/>
</dbReference>
<sequence length="359" mass="38991">MAPNKSLILAKNPTGVPIPGEDLVVENEDIDLDAELDEGNVLAKTLYMSFDPFQRGRMRPITTKSYVGGYPLGTALHNSGILIILKSNNTSFSPGQLILGNAFFSEYQVINKERLNLDPYKGGFLPFQNPLDLDLKVFLGALGMSGLTAYSSFYEIGKPKKGETIFISAASGAVGQIVGQLAKREGMKVLGSVGSQEKLEYITTELGFDMGFNYKTEGEKGGLQRILKESGAGSLNVYYDNVGGPQLDAALENMADFGRVIQCGSISQTSIPIPQQYGIKNMPQVIFRRLTLRGFIVFDPDMGPKYAEEHQKNTQKWIKDGSIVVKTHVTDGMDNAAKGLVGMLKGENFGKAVLQVAEA</sequence>
<protein>
    <submittedName>
        <fullName evidence="3">Zinc-type alcohol dehydrogenase-like protein PB24D3.08c</fullName>
    </submittedName>
</protein>
<dbReference type="SUPFAM" id="SSF50129">
    <property type="entry name" value="GroES-like"/>
    <property type="match status" value="1"/>
</dbReference>
<accession>A0A9P8C874</accession>
<dbReference type="CDD" id="cd05288">
    <property type="entry name" value="PGDH"/>
    <property type="match status" value="1"/>
</dbReference>
<dbReference type="OrthoDB" id="809632at2759"/>
<dbReference type="InterPro" id="IPR020843">
    <property type="entry name" value="ER"/>
</dbReference>
<evidence type="ECO:0000313" key="4">
    <source>
        <dbReference type="Proteomes" id="UP000824998"/>
    </source>
</evidence>
<dbReference type="SMART" id="SM00829">
    <property type="entry name" value="PKS_ER"/>
    <property type="match status" value="1"/>
</dbReference>
<dbReference type="InterPro" id="IPR013149">
    <property type="entry name" value="ADH-like_C"/>
</dbReference>
<keyword evidence="1" id="KW-0560">Oxidoreductase</keyword>
<name>A0A9P8C874_9HELO</name>
<dbReference type="PANTHER" id="PTHR43205:SF7">
    <property type="entry name" value="PROSTAGLANDIN REDUCTASE 1"/>
    <property type="match status" value="1"/>
</dbReference>
<dbReference type="InterPro" id="IPR011032">
    <property type="entry name" value="GroES-like_sf"/>
</dbReference>
<reference evidence="3" key="1">
    <citation type="journal article" date="2021" name="IMA Fungus">
        <title>Genomic characterization of three marine fungi, including Emericellopsis atlantica sp. nov. with signatures of a generalist lifestyle and marine biomass degradation.</title>
        <authorList>
            <person name="Hagestad O.C."/>
            <person name="Hou L."/>
            <person name="Andersen J.H."/>
            <person name="Hansen E.H."/>
            <person name="Altermark B."/>
            <person name="Li C."/>
            <person name="Kuhnert E."/>
            <person name="Cox R.J."/>
            <person name="Crous P.W."/>
            <person name="Spatafora J.W."/>
            <person name="Lail K."/>
            <person name="Amirebrahimi M."/>
            <person name="Lipzen A."/>
            <person name="Pangilinan J."/>
            <person name="Andreopoulos W."/>
            <person name="Hayes R.D."/>
            <person name="Ng V."/>
            <person name="Grigoriev I.V."/>
            <person name="Jackson S.A."/>
            <person name="Sutton T.D.S."/>
            <person name="Dobson A.D.W."/>
            <person name="Rama T."/>
        </authorList>
    </citation>
    <scope>NUCLEOTIDE SEQUENCE</scope>
    <source>
        <strain evidence="3">TRa018bII</strain>
    </source>
</reference>